<proteinExistence type="predicted"/>
<evidence type="ECO:0000313" key="3">
    <source>
        <dbReference type="Proteomes" id="UP000190750"/>
    </source>
</evidence>
<protein>
    <recommendedName>
        <fullName evidence="4">Transmembrane protein</fullName>
    </recommendedName>
</protein>
<evidence type="ECO:0008006" key="4">
    <source>
        <dbReference type="Google" id="ProtNLM"/>
    </source>
</evidence>
<sequence length="80" mass="8842">MIHFTYPAQGWSTASNGLVADTSPGELEALGQHLDSCQNKHRHLLSLHCAAQKLRSFMAARFVTTVVVAVVFLGMNIWLF</sequence>
<keyword evidence="3" id="KW-1185">Reference proteome</keyword>
<dbReference type="RefSeq" id="WP_078366291.1">
    <property type="nucleotide sequence ID" value="NZ_MTJN01000002.1"/>
</dbReference>
<dbReference type="OrthoDB" id="8907247at2"/>
<organism evidence="2 3">
    <name type="scientific">Rhodoferax fermentans</name>
    <dbReference type="NCBI Taxonomy" id="28066"/>
    <lineage>
        <taxon>Bacteria</taxon>
        <taxon>Pseudomonadati</taxon>
        <taxon>Pseudomonadota</taxon>
        <taxon>Betaproteobacteria</taxon>
        <taxon>Burkholderiales</taxon>
        <taxon>Comamonadaceae</taxon>
        <taxon>Rhodoferax</taxon>
    </lineage>
</organism>
<accession>A0A1T1AWH8</accession>
<keyword evidence="1" id="KW-1133">Transmembrane helix</keyword>
<evidence type="ECO:0000313" key="2">
    <source>
        <dbReference type="EMBL" id="OOV08407.1"/>
    </source>
</evidence>
<evidence type="ECO:0000256" key="1">
    <source>
        <dbReference type="SAM" id="Phobius"/>
    </source>
</evidence>
<keyword evidence="1" id="KW-0812">Transmembrane</keyword>
<feature type="transmembrane region" description="Helical" evidence="1">
    <location>
        <begin position="62"/>
        <end position="79"/>
    </location>
</feature>
<reference evidence="2 3" key="1">
    <citation type="submission" date="2017-01" db="EMBL/GenBank/DDBJ databases">
        <title>Genome sequencing of Rhodoferax fermentans JCM 7819.</title>
        <authorList>
            <person name="Kim Y.J."/>
            <person name="Farh M.E.-A."/>
            <person name="Yang D.-C."/>
        </authorList>
    </citation>
    <scope>NUCLEOTIDE SEQUENCE [LARGE SCALE GENOMIC DNA]</scope>
    <source>
        <strain evidence="2 3">JCM 7819</strain>
    </source>
</reference>
<dbReference type="AlphaFoldDB" id="A0A1T1AWH8"/>
<keyword evidence="1" id="KW-0472">Membrane</keyword>
<comment type="caution">
    <text evidence="2">The sequence shown here is derived from an EMBL/GenBank/DDBJ whole genome shotgun (WGS) entry which is preliminary data.</text>
</comment>
<dbReference type="EMBL" id="MTJN01000002">
    <property type="protein sequence ID" value="OOV08407.1"/>
    <property type="molecule type" value="Genomic_DNA"/>
</dbReference>
<gene>
    <name evidence="2" type="ORF">RF819_18360</name>
</gene>
<name>A0A1T1AWH8_RHOFE</name>
<dbReference type="Proteomes" id="UP000190750">
    <property type="component" value="Unassembled WGS sequence"/>
</dbReference>